<sequence length="284" mass="31287">ATALGLLDFERGAKIAGSGFLLFTGRGARLERALIQFMLDLHTTRHGYTEVSPPHVVRRASLFGTGQLPKLEGDMYLIGEDDLFLNPTAEVPVTNIHRDEILPPGALPLYLTAYCASYRREAGAAGRDTRGMTRVHQFDKVELVKIVAPETGYEEHESLARDVSAVFEALELPYRQVLLCSGDMSFAAAKCYDFEVWAPGTNAWLECSSCSTFEDFQARRMAMRFRREAGAKVEHPHTLNASGVALPRTYAALLENHQTASGAVRIPAALRPFMDGLEELSPKG</sequence>
<dbReference type="GO" id="GO:0006434">
    <property type="term" value="P:seryl-tRNA aminoacylation"/>
    <property type="evidence" value="ECO:0007669"/>
    <property type="project" value="UniProtKB-UniRule"/>
</dbReference>
<dbReference type="InterPro" id="IPR002314">
    <property type="entry name" value="aa-tRNA-synt_IIb"/>
</dbReference>
<comment type="subcellular location">
    <subcellularLocation>
        <location evidence="1">Cytoplasm</location>
    </subcellularLocation>
</comment>
<evidence type="ECO:0000313" key="15">
    <source>
        <dbReference type="EMBL" id="MBI3539489.1"/>
    </source>
</evidence>
<dbReference type="Proteomes" id="UP000807850">
    <property type="component" value="Unassembled WGS sequence"/>
</dbReference>
<dbReference type="InterPro" id="IPR002317">
    <property type="entry name" value="Ser-tRNA-ligase_type_1"/>
</dbReference>
<evidence type="ECO:0000256" key="7">
    <source>
        <dbReference type="ARBA" id="ARBA00022741"/>
    </source>
</evidence>
<dbReference type="InterPro" id="IPR045864">
    <property type="entry name" value="aa-tRNA-synth_II/BPL/LPL"/>
</dbReference>
<comment type="pathway">
    <text evidence="2">Aminoacyl-tRNA biosynthesis; selenocysteinyl-tRNA(Sec) biosynthesis; L-seryl-tRNA(Sec) from L-serine and tRNA(Sec): step 1/1.</text>
</comment>
<organism evidence="15 16">
    <name type="scientific">Eiseniibacteriota bacterium</name>
    <dbReference type="NCBI Taxonomy" id="2212470"/>
    <lineage>
        <taxon>Bacteria</taxon>
        <taxon>Candidatus Eiseniibacteriota</taxon>
    </lineage>
</organism>
<keyword evidence="9" id="KW-0648">Protein biosynthesis</keyword>
<comment type="catalytic activity">
    <reaction evidence="12">
        <text>tRNA(Ser) + L-serine + ATP = L-seryl-tRNA(Ser) + AMP + diphosphate + H(+)</text>
        <dbReference type="Rhea" id="RHEA:12292"/>
        <dbReference type="Rhea" id="RHEA-COMP:9669"/>
        <dbReference type="Rhea" id="RHEA-COMP:9703"/>
        <dbReference type="ChEBI" id="CHEBI:15378"/>
        <dbReference type="ChEBI" id="CHEBI:30616"/>
        <dbReference type="ChEBI" id="CHEBI:33019"/>
        <dbReference type="ChEBI" id="CHEBI:33384"/>
        <dbReference type="ChEBI" id="CHEBI:78442"/>
        <dbReference type="ChEBI" id="CHEBI:78533"/>
        <dbReference type="ChEBI" id="CHEBI:456215"/>
        <dbReference type="EC" id="6.1.1.11"/>
    </reaction>
</comment>
<evidence type="ECO:0000256" key="8">
    <source>
        <dbReference type="ARBA" id="ARBA00022840"/>
    </source>
</evidence>
<accession>A0A9D6LB90</accession>
<dbReference type="NCBIfam" id="TIGR00414">
    <property type="entry name" value="serS"/>
    <property type="match status" value="1"/>
</dbReference>
<keyword evidence="10" id="KW-0030">Aminoacyl-tRNA synthetase</keyword>
<dbReference type="AlphaFoldDB" id="A0A9D6LB90"/>
<feature type="non-terminal residue" evidence="15">
    <location>
        <position position="1"/>
    </location>
</feature>
<evidence type="ECO:0000256" key="1">
    <source>
        <dbReference type="ARBA" id="ARBA00004496"/>
    </source>
</evidence>
<evidence type="ECO:0000256" key="3">
    <source>
        <dbReference type="ARBA" id="ARBA00010728"/>
    </source>
</evidence>
<dbReference type="PANTHER" id="PTHR43697:SF1">
    <property type="entry name" value="SERINE--TRNA LIGASE"/>
    <property type="match status" value="1"/>
</dbReference>
<dbReference type="Gene3D" id="3.30.930.10">
    <property type="entry name" value="Bira Bifunctional Protein, Domain 2"/>
    <property type="match status" value="1"/>
</dbReference>
<dbReference type="GO" id="GO:0005524">
    <property type="term" value="F:ATP binding"/>
    <property type="evidence" value="ECO:0007669"/>
    <property type="project" value="UniProtKB-KW"/>
</dbReference>
<evidence type="ECO:0000256" key="10">
    <source>
        <dbReference type="ARBA" id="ARBA00023146"/>
    </source>
</evidence>
<evidence type="ECO:0000256" key="11">
    <source>
        <dbReference type="ARBA" id="ARBA00047929"/>
    </source>
</evidence>
<dbReference type="GO" id="GO:0004828">
    <property type="term" value="F:serine-tRNA ligase activity"/>
    <property type="evidence" value="ECO:0007669"/>
    <property type="project" value="UniProtKB-UniRule"/>
</dbReference>
<evidence type="ECO:0000313" key="16">
    <source>
        <dbReference type="Proteomes" id="UP000807850"/>
    </source>
</evidence>
<dbReference type="EMBL" id="JACQAY010000135">
    <property type="protein sequence ID" value="MBI3539489.1"/>
    <property type="molecule type" value="Genomic_DNA"/>
</dbReference>
<evidence type="ECO:0000256" key="5">
    <source>
        <dbReference type="ARBA" id="ARBA00022490"/>
    </source>
</evidence>
<name>A0A9D6LB90_UNCEI</name>
<evidence type="ECO:0000256" key="13">
    <source>
        <dbReference type="NCBIfam" id="TIGR00414"/>
    </source>
</evidence>
<comment type="catalytic activity">
    <reaction evidence="11">
        <text>tRNA(Sec) + L-serine + ATP = L-seryl-tRNA(Sec) + AMP + diphosphate + H(+)</text>
        <dbReference type="Rhea" id="RHEA:42580"/>
        <dbReference type="Rhea" id="RHEA-COMP:9742"/>
        <dbReference type="Rhea" id="RHEA-COMP:10128"/>
        <dbReference type="ChEBI" id="CHEBI:15378"/>
        <dbReference type="ChEBI" id="CHEBI:30616"/>
        <dbReference type="ChEBI" id="CHEBI:33019"/>
        <dbReference type="ChEBI" id="CHEBI:33384"/>
        <dbReference type="ChEBI" id="CHEBI:78442"/>
        <dbReference type="ChEBI" id="CHEBI:78533"/>
        <dbReference type="ChEBI" id="CHEBI:456215"/>
        <dbReference type="EC" id="6.1.1.11"/>
    </reaction>
</comment>
<proteinExistence type="inferred from homology"/>
<keyword evidence="5" id="KW-0963">Cytoplasm</keyword>
<comment type="caution">
    <text evidence="15">The sequence shown here is derived from an EMBL/GenBank/DDBJ whole genome shotgun (WGS) entry which is preliminary data.</text>
</comment>
<evidence type="ECO:0000256" key="12">
    <source>
        <dbReference type="ARBA" id="ARBA00048823"/>
    </source>
</evidence>
<keyword evidence="8" id="KW-0067">ATP-binding</keyword>
<evidence type="ECO:0000256" key="2">
    <source>
        <dbReference type="ARBA" id="ARBA00005045"/>
    </source>
</evidence>
<dbReference type="InterPro" id="IPR006195">
    <property type="entry name" value="aa-tRNA-synth_II"/>
</dbReference>
<evidence type="ECO:0000259" key="14">
    <source>
        <dbReference type="PROSITE" id="PS50862"/>
    </source>
</evidence>
<reference evidence="15" key="1">
    <citation type="submission" date="2020-07" db="EMBL/GenBank/DDBJ databases">
        <title>Huge and variable diversity of episymbiotic CPR bacteria and DPANN archaea in groundwater ecosystems.</title>
        <authorList>
            <person name="He C.Y."/>
            <person name="Keren R."/>
            <person name="Whittaker M."/>
            <person name="Farag I.F."/>
            <person name="Doudna J."/>
            <person name="Cate J.H.D."/>
            <person name="Banfield J.F."/>
        </authorList>
    </citation>
    <scope>NUCLEOTIDE SEQUENCE</scope>
    <source>
        <strain evidence="15">NC_groundwater_928_Pr1_S-0.2um_72_17</strain>
    </source>
</reference>
<dbReference type="SUPFAM" id="SSF55681">
    <property type="entry name" value="Class II aaRS and biotin synthetases"/>
    <property type="match status" value="1"/>
</dbReference>
<feature type="domain" description="Aminoacyl-transfer RNA synthetases class-II family profile" evidence="14">
    <location>
        <begin position="29"/>
        <end position="272"/>
    </location>
</feature>
<dbReference type="PROSITE" id="PS50862">
    <property type="entry name" value="AA_TRNA_LIGASE_II"/>
    <property type="match status" value="1"/>
</dbReference>
<evidence type="ECO:0000256" key="6">
    <source>
        <dbReference type="ARBA" id="ARBA00022598"/>
    </source>
</evidence>
<comment type="similarity">
    <text evidence="3">Belongs to the class-II aminoacyl-tRNA synthetase family. Type-1 seryl-tRNA synthetase subfamily.</text>
</comment>
<dbReference type="EC" id="6.1.1.11" evidence="4 13"/>
<keyword evidence="6 15" id="KW-0436">Ligase</keyword>
<evidence type="ECO:0000256" key="4">
    <source>
        <dbReference type="ARBA" id="ARBA00012840"/>
    </source>
</evidence>
<dbReference type="PANTHER" id="PTHR43697">
    <property type="entry name" value="SERYL-TRNA SYNTHETASE"/>
    <property type="match status" value="1"/>
</dbReference>
<gene>
    <name evidence="15" type="primary">serS</name>
    <name evidence="15" type="ORF">HY076_04370</name>
</gene>
<protein>
    <recommendedName>
        <fullName evidence="4 13">Serine--tRNA ligase</fullName>
        <ecNumber evidence="4 13">6.1.1.11</ecNumber>
    </recommendedName>
</protein>
<evidence type="ECO:0000256" key="9">
    <source>
        <dbReference type="ARBA" id="ARBA00022917"/>
    </source>
</evidence>
<keyword evidence="7" id="KW-0547">Nucleotide-binding</keyword>
<dbReference type="Pfam" id="PF00587">
    <property type="entry name" value="tRNA-synt_2b"/>
    <property type="match status" value="1"/>
</dbReference>
<dbReference type="PRINTS" id="PR00981">
    <property type="entry name" value="TRNASYNTHSER"/>
</dbReference>
<dbReference type="GO" id="GO:0005737">
    <property type="term" value="C:cytoplasm"/>
    <property type="evidence" value="ECO:0007669"/>
    <property type="project" value="UniProtKB-SubCell"/>
</dbReference>